<dbReference type="PROSITE" id="PS00593">
    <property type="entry name" value="HEME_OXYGENASE"/>
    <property type="match status" value="1"/>
</dbReference>
<evidence type="ECO:0000256" key="1">
    <source>
        <dbReference type="ARBA" id="ARBA00006134"/>
    </source>
</evidence>
<dbReference type="AlphaFoldDB" id="A0A139A662"/>
<dbReference type="STRING" id="1344416.A0A139A662"/>
<evidence type="ECO:0000256" key="10">
    <source>
        <dbReference type="SAM" id="SignalP"/>
    </source>
</evidence>
<keyword evidence="4 9" id="KW-0479">Metal-binding</keyword>
<dbReference type="EMBL" id="KQ965790">
    <property type="protein sequence ID" value="KXS12241.1"/>
    <property type="molecule type" value="Genomic_DNA"/>
</dbReference>
<dbReference type="InterPro" id="IPR018207">
    <property type="entry name" value="Haem_oxygenase_CS"/>
</dbReference>
<dbReference type="PIRSF" id="PIRSF000343">
    <property type="entry name" value="Haem_Oase"/>
    <property type="match status" value="1"/>
</dbReference>
<dbReference type="GO" id="GO:0020037">
    <property type="term" value="F:heme binding"/>
    <property type="evidence" value="ECO:0007669"/>
    <property type="project" value="TreeGrafter"/>
</dbReference>
<keyword evidence="3 8" id="KW-0349">Heme</keyword>
<keyword evidence="5" id="KW-0560">Oxidoreductase</keyword>
<dbReference type="PANTHER" id="PTHR10720">
    <property type="entry name" value="HEME OXYGENASE"/>
    <property type="match status" value="1"/>
</dbReference>
<dbReference type="EC" id="1.14.14.18" evidence="2"/>
<proteinExistence type="inferred from homology"/>
<dbReference type="GO" id="GO:0006788">
    <property type="term" value="P:heme oxidation"/>
    <property type="evidence" value="ECO:0007669"/>
    <property type="project" value="InterPro"/>
</dbReference>
<comment type="catalytic activity">
    <reaction evidence="7">
        <text>heme b + 3 reduced [NADPH--hemoprotein reductase] + 3 O2 = biliverdin IXalpha + CO + Fe(2+) + 3 oxidized [NADPH--hemoprotein reductase] + 3 H2O + H(+)</text>
        <dbReference type="Rhea" id="RHEA:21764"/>
        <dbReference type="Rhea" id="RHEA-COMP:11964"/>
        <dbReference type="Rhea" id="RHEA-COMP:11965"/>
        <dbReference type="ChEBI" id="CHEBI:15377"/>
        <dbReference type="ChEBI" id="CHEBI:15378"/>
        <dbReference type="ChEBI" id="CHEBI:15379"/>
        <dbReference type="ChEBI" id="CHEBI:17245"/>
        <dbReference type="ChEBI" id="CHEBI:29033"/>
        <dbReference type="ChEBI" id="CHEBI:57618"/>
        <dbReference type="ChEBI" id="CHEBI:57991"/>
        <dbReference type="ChEBI" id="CHEBI:58210"/>
        <dbReference type="ChEBI" id="CHEBI:60344"/>
        <dbReference type="EC" id="1.14.14.18"/>
    </reaction>
</comment>
<dbReference type="InterPro" id="IPR016053">
    <property type="entry name" value="Haem_Oase-like"/>
</dbReference>
<organism evidence="11 12">
    <name type="scientific">Gonapodya prolifera (strain JEL478)</name>
    <name type="common">Monoblepharis prolifera</name>
    <dbReference type="NCBI Taxonomy" id="1344416"/>
    <lineage>
        <taxon>Eukaryota</taxon>
        <taxon>Fungi</taxon>
        <taxon>Fungi incertae sedis</taxon>
        <taxon>Chytridiomycota</taxon>
        <taxon>Chytridiomycota incertae sedis</taxon>
        <taxon>Monoblepharidomycetes</taxon>
        <taxon>Monoblepharidales</taxon>
        <taxon>Gonapodyaceae</taxon>
        <taxon>Gonapodya</taxon>
    </lineage>
</organism>
<feature type="binding site" description="axial binding residue" evidence="9">
    <location>
        <position position="50"/>
    </location>
    <ligand>
        <name>heme b</name>
        <dbReference type="ChEBI" id="CHEBI:60344"/>
    </ligand>
    <ligandPart>
        <name>Fe</name>
        <dbReference type="ChEBI" id="CHEBI:18248"/>
    </ligandPart>
</feature>
<evidence type="ECO:0000256" key="8">
    <source>
        <dbReference type="PIRSR" id="PIRSR000343-1"/>
    </source>
</evidence>
<dbReference type="Proteomes" id="UP000070544">
    <property type="component" value="Unassembled WGS sequence"/>
</dbReference>
<feature type="binding site" evidence="8">
    <location>
        <position position="43"/>
    </location>
    <ligand>
        <name>heme b</name>
        <dbReference type="ChEBI" id="CHEBI:60344"/>
    </ligand>
</feature>
<sequence>MATALASLFAVPAWLTPFHRTSTQNSDAAIDVKQPQALSVALREGTREAHRRAERAVFIGTVLQGDVELRTWARFVNMLATVYGALERALALHAGHPAIGPIHYPVELSRHTALLNDLSTITPLLDAPLTPAQLKSPAAERYAAHIENIVREGAVHLLVAHAYVRYLGDLSGGRLMGSKLRKGRVGQLLGEAGCRVGGHAGSGLEFFEFKEVEDATAFKKLYRTALDEVGQGLSDVEFASTVREADLAFQLNTDMFEELGSTV</sequence>
<protein>
    <recommendedName>
        <fullName evidence="2">heme oxygenase (biliverdin-producing)</fullName>
        <ecNumber evidence="2">1.14.14.18</ecNumber>
    </recommendedName>
</protein>
<evidence type="ECO:0000256" key="5">
    <source>
        <dbReference type="ARBA" id="ARBA00023002"/>
    </source>
</evidence>
<evidence type="ECO:0000256" key="6">
    <source>
        <dbReference type="ARBA" id="ARBA00023004"/>
    </source>
</evidence>
<dbReference type="Pfam" id="PF01126">
    <property type="entry name" value="Heme_oxygenase"/>
    <property type="match status" value="1"/>
</dbReference>
<dbReference type="OrthoDB" id="652091at2759"/>
<evidence type="ECO:0000313" key="11">
    <source>
        <dbReference type="EMBL" id="KXS12241.1"/>
    </source>
</evidence>
<dbReference type="InterPro" id="IPR016084">
    <property type="entry name" value="Haem_Oase-like_multi-hlx"/>
</dbReference>
<dbReference type="CDD" id="cd19165">
    <property type="entry name" value="HemeO"/>
    <property type="match status" value="1"/>
</dbReference>
<accession>A0A139A662</accession>
<keyword evidence="6 9" id="KW-0408">Iron</keyword>
<dbReference type="OMA" id="TEQLWFV"/>
<evidence type="ECO:0000256" key="3">
    <source>
        <dbReference type="ARBA" id="ARBA00022617"/>
    </source>
</evidence>
<keyword evidence="12" id="KW-1185">Reference proteome</keyword>
<evidence type="ECO:0000256" key="2">
    <source>
        <dbReference type="ARBA" id="ARBA00012360"/>
    </source>
</evidence>
<feature type="signal peptide" evidence="10">
    <location>
        <begin position="1"/>
        <end position="23"/>
    </location>
</feature>
<feature type="binding site" evidence="8">
    <location>
        <position position="163"/>
    </location>
    <ligand>
        <name>heme b</name>
        <dbReference type="ChEBI" id="CHEBI:60344"/>
    </ligand>
</feature>
<evidence type="ECO:0000256" key="4">
    <source>
        <dbReference type="ARBA" id="ARBA00022723"/>
    </source>
</evidence>
<dbReference type="GO" id="GO:0046872">
    <property type="term" value="F:metal ion binding"/>
    <property type="evidence" value="ECO:0007669"/>
    <property type="project" value="UniProtKB-KW"/>
</dbReference>
<dbReference type="PRINTS" id="PR00088">
    <property type="entry name" value="HAEMOXYGNASE"/>
</dbReference>
<dbReference type="GO" id="GO:0006979">
    <property type="term" value="P:response to oxidative stress"/>
    <property type="evidence" value="ECO:0007669"/>
    <property type="project" value="TreeGrafter"/>
</dbReference>
<dbReference type="Gene3D" id="1.20.910.10">
    <property type="entry name" value="Heme oxygenase-like"/>
    <property type="match status" value="1"/>
</dbReference>
<keyword evidence="10" id="KW-0732">Signal</keyword>
<dbReference type="SUPFAM" id="SSF48613">
    <property type="entry name" value="Heme oxygenase-like"/>
    <property type="match status" value="1"/>
</dbReference>
<dbReference type="GO" id="GO:0042167">
    <property type="term" value="P:heme catabolic process"/>
    <property type="evidence" value="ECO:0007669"/>
    <property type="project" value="TreeGrafter"/>
</dbReference>
<dbReference type="PANTHER" id="PTHR10720:SF0">
    <property type="entry name" value="HEME OXYGENASE"/>
    <property type="match status" value="1"/>
</dbReference>
<evidence type="ECO:0000256" key="9">
    <source>
        <dbReference type="PIRSR" id="PIRSR000343-2"/>
    </source>
</evidence>
<feature type="chain" id="PRO_5007295984" description="heme oxygenase (biliverdin-producing)" evidence="10">
    <location>
        <begin position="24"/>
        <end position="263"/>
    </location>
</feature>
<feature type="binding site" evidence="8">
    <location>
        <position position="223"/>
    </location>
    <ligand>
        <name>heme b</name>
        <dbReference type="ChEBI" id="CHEBI:60344"/>
    </ligand>
</feature>
<dbReference type="InterPro" id="IPR002051">
    <property type="entry name" value="Haem_Oase"/>
</dbReference>
<evidence type="ECO:0000256" key="7">
    <source>
        <dbReference type="ARBA" id="ARBA00048328"/>
    </source>
</evidence>
<reference evidence="11 12" key="1">
    <citation type="journal article" date="2015" name="Genome Biol. Evol.">
        <title>Phylogenomic analyses indicate that early fungi evolved digesting cell walls of algal ancestors of land plants.</title>
        <authorList>
            <person name="Chang Y."/>
            <person name="Wang S."/>
            <person name="Sekimoto S."/>
            <person name="Aerts A.L."/>
            <person name="Choi C."/>
            <person name="Clum A."/>
            <person name="LaButti K.M."/>
            <person name="Lindquist E.A."/>
            <person name="Yee Ngan C."/>
            <person name="Ohm R.A."/>
            <person name="Salamov A.A."/>
            <person name="Grigoriev I.V."/>
            <person name="Spatafora J.W."/>
            <person name="Berbee M.L."/>
        </authorList>
    </citation>
    <scope>NUCLEOTIDE SEQUENCE [LARGE SCALE GENOMIC DNA]</scope>
    <source>
        <strain evidence="11 12">JEL478</strain>
    </source>
</reference>
<comment type="similarity">
    <text evidence="1">Belongs to the heme oxygenase family.</text>
</comment>
<evidence type="ECO:0000313" key="12">
    <source>
        <dbReference type="Proteomes" id="UP000070544"/>
    </source>
</evidence>
<dbReference type="GO" id="GO:0004392">
    <property type="term" value="F:heme oxygenase (decyclizing) activity"/>
    <property type="evidence" value="ECO:0007669"/>
    <property type="project" value="UniProtKB-EC"/>
</dbReference>
<name>A0A139A662_GONPJ</name>
<gene>
    <name evidence="11" type="ORF">M427DRAFT_59748</name>
</gene>